<sequence length="927" mass="101569">MQQQNLHQSPSAKTVSSSASVPKSLKPQSVSVKKKRLPGSKVISKRNLDNCSKVSIKSGKAETVRGRNTGLSSPSLKQRQSSGIGKSDGDSDKPKVSQPITDRSALAIRSARHKHHVTFDLDSSEKGASDPSARTSEENQRERKSDKTESASKPKLGANRKKEGRKAPRVQKKLRFLKHRILKGGLKNSPNEDAFAFSLEVRPKKVLGKPKKKKIVVHDPLECFGANGLVPRSQSSTNLCSDNPEVRGQMQKTNLPGGSRLLHPSIRSRSQDSLGNRGRRFIRNIKFLLEGASQGGFQIKDGSVQSQEGNIRGTAEKETIPALFEFIDRRKRRFRVGRRKTNEPRKVESVALNQDEKKCQTRAKVVEKPAVEQQPEKSYGKHQTLTSALQKQQQRQVLKAGEGVHGENALEVKNSLARPSAPTINEGSDGDKEEVEFEGLAKESQKPLSVPARPNKTRRKRRQAGRHQTKRSSPSHSREVTEFRPQAEPGDRGSARDLETERAVVREDGGDGASFGATRPQTKGVGPGLVSPQRVDTLQASDNNCNSLRKAEPLGDVTPVEMKDSDMTCSNHNTADSVSSETDSKQTHCKNVGGKGGIFPKKAPAPAKDSFRYKESGGKRKVVFISPQPTGVVKPTPGQSNLKKKSSKRSNDIPSKQSFDRAAGLSNASSVVELSTAPKSTYTMGRSMSNSFTQAHKASTKTQTHKSPASDNAAVERSNNNYVVCSTTLQKKSTPDSAKNSNTNSNMVRRRANNSSSGRNKNVNLNMNSDEAEKAEGADAASLRSSSGAGRDKAGEEEEHREEEQAREEEESDMQSGTEPTATATSNKGVRSYGRARKVRRKQKPNAEYSSTPTPTPSRPVVKSQSRRKPFTFKGWDMGKELAAHTMTELPSHTDIAEMLLKVGRLACTRPFFLVSFAHDTWFATLR</sequence>
<dbReference type="AlphaFoldDB" id="A0AAV4CAN7"/>
<feature type="compositionally biased region" description="Basic residues" evidence="1">
    <location>
        <begin position="455"/>
        <end position="470"/>
    </location>
</feature>
<feature type="compositionally biased region" description="Low complexity" evidence="1">
    <location>
        <begin position="778"/>
        <end position="789"/>
    </location>
</feature>
<gene>
    <name evidence="2" type="ORF">PoB_005628600</name>
</gene>
<feature type="compositionally biased region" description="Basic and acidic residues" evidence="1">
    <location>
        <begin position="117"/>
        <end position="128"/>
    </location>
</feature>
<feature type="compositionally biased region" description="Low complexity" evidence="1">
    <location>
        <begin position="753"/>
        <end position="762"/>
    </location>
</feature>
<feature type="compositionally biased region" description="Polar residues" evidence="1">
    <location>
        <begin position="717"/>
        <end position="747"/>
    </location>
</feature>
<feature type="compositionally biased region" description="Polar residues" evidence="1">
    <location>
        <begin position="534"/>
        <end position="547"/>
    </location>
</feature>
<accession>A0AAV4CAN7</accession>
<evidence type="ECO:0000313" key="2">
    <source>
        <dbReference type="EMBL" id="GFO29781.1"/>
    </source>
</evidence>
<feature type="compositionally biased region" description="Basic and acidic residues" evidence="1">
    <location>
        <begin position="609"/>
        <end position="618"/>
    </location>
</feature>
<dbReference type="EMBL" id="BLXT01006199">
    <property type="protein sequence ID" value="GFO29781.1"/>
    <property type="molecule type" value="Genomic_DNA"/>
</dbReference>
<feature type="region of interest" description="Disordered" evidence="1">
    <location>
        <begin position="409"/>
        <end position="869"/>
    </location>
</feature>
<feature type="region of interest" description="Disordered" evidence="1">
    <location>
        <begin position="254"/>
        <end position="274"/>
    </location>
</feature>
<feature type="compositionally biased region" description="Polar residues" evidence="1">
    <location>
        <begin position="567"/>
        <end position="581"/>
    </location>
</feature>
<organism evidence="2 3">
    <name type="scientific">Plakobranchus ocellatus</name>
    <dbReference type="NCBI Taxonomy" id="259542"/>
    <lineage>
        <taxon>Eukaryota</taxon>
        <taxon>Metazoa</taxon>
        <taxon>Spiralia</taxon>
        <taxon>Lophotrochozoa</taxon>
        <taxon>Mollusca</taxon>
        <taxon>Gastropoda</taxon>
        <taxon>Heterobranchia</taxon>
        <taxon>Euthyneura</taxon>
        <taxon>Panpulmonata</taxon>
        <taxon>Sacoglossa</taxon>
        <taxon>Placobranchoidea</taxon>
        <taxon>Plakobranchidae</taxon>
        <taxon>Plakobranchus</taxon>
    </lineage>
</organism>
<evidence type="ECO:0000313" key="3">
    <source>
        <dbReference type="Proteomes" id="UP000735302"/>
    </source>
</evidence>
<feature type="compositionally biased region" description="Low complexity" evidence="1">
    <location>
        <begin position="9"/>
        <end position="24"/>
    </location>
</feature>
<protein>
    <submittedName>
        <fullName evidence="2">Uncharacterized protein</fullName>
    </submittedName>
</protein>
<proteinExistence type="predicted"/>
<reference evidence="2 3" key="1">
    <citation type="journal article" date="2021" name="Elife">
        <title>Chloroplast acquisition without the gene transfer in kleptoplastic sea slugs, Plakobranchus ocellatus.</title>
        <authorList>
            <person name="Maeda T."/>
            <person name="Takahashi S."/>
            <person name="Yoshida T."/>
            <person name="Shimamura S."/>
            <person name="Takaki Y."/>
            <person name="Nagai Y."/>
            <person name="Toyoda A."/>
            <person name="Suzuki Y."/>
            <person name="Arimoto A."/>
            <person name="Ishii H."/>
            <person name="Satoh N."/>
            <person name="Nishiyama T."/>
            <person name="Hasebe M."/>
            <person name="Maruyama T."/>
            <person name="Minagawa J."/>
            <person name="Obokata J."/>
            <person name="Shigenobu S."/>
        </authorList>
    </citation>
    <scope>NUCLEOTIDE SEQUENCE [LARGE SCALE GENOMIC DNA]</scope>
</reference>
<feature type="compositionally biased region" description="Basic and acidic residues" evidence="1">
    <location>
        <begin position="489"/>
        <end position="509"/>
    </location>
</feature>
<feature type="compositionally biased region" description="Polar residues" evidence="1">
    <location>
        <begin position="666"/>
        <end position="710"/>
    </location>
</feature>
<feature type="compositionally biased region" description="Basic residues" evidence="1">
    <location>
        <begin position="158"/>
        <end position="173"/>
    </location>
</feature>
<keyword evidence="3" id="KW-1185">Reference proteome</keyword>
<feature type="compositionally biased region" description="Polar residues" evidence="1">
    <location>
        <begin position="814"/>
        <end position="829"/>
    </location>
</feature>
<comment type="caution">
    <text evidence="2">The sequence shown here is derived from an EMBL/GenBank/DDBJ whole genome shotgun (WGS) entry which is preliminary data.</text>
</comment>
<feature type="compositionally biased region" description="Basic and acidic residues" evidence="1">
    <location>
        <begin position="135"/>
        <end position="152"/>
    </location>
</feature>
<evidence type="ECO:0000256" key="1">
    <source>
        <dbReference type="SAM" id="MobiDB-lite"/>
    </source>
</evidence>
<feature type="compositionally biased region" description="Polar residues" evidence="1">
    <location>
        <begin position="69"/>
        <end position="80"/>
    </location>
</feature>
<feature type="compositionally biased region" description="Basic residues" evidence="1">
    <location>
        <begin position="834"/>
        <end position="844"/>
    </location>
</feature>
<name>A0AAV4CAN7_9GAST</name>
<feature type="region of interest" description="Disordered" evidence="1">
    <location>
        <begin position="1"/>
        <end position="173"/>
    </location>
</feature>
<dbReference type="Proteomes" id="UP000735302">
    <property type="component" value="Unassembled WGS sequence"/>
</dbReference>
<feature type="compositionally biased region" description="Acidic residues" evidence="1">
    <location>
        <begin position="795"/>
        <end position="813"/>
    </location>
</feature>